<keyword evidence="1" id="KW-0732">Signal</keyword>
<dbReference type="EMBL" id="JACVVK020000241">
    <property type="protein sequence ID" value="KAK7482629.1"/>
    <property type="molecule type" value="Genomic_DNA"/>
</dbReference>
<feature type="region of interest" description="Disordered" evidence="2">
    <location>
        <begin position="277"/>
        <end position="316"/>
    </location>
</feature>
<dbReference type="Gene3D" id="2.60.40.640">
    <property type="match status" value="3"/>
</dbReference>
<dbReference type="AlphaFoldDB" id="A0ABD0K5W7"/>
<dbReference type="Proteomes" id="UP001519460">
    <property type="component" value="Unassembled WGS sequence"/>
</dbReference>
<evidence type="ECO:0000256" key="1">
    <source>
        <dbReference type="ARBA" id="ARBA00022729"/>
    </source>
</evidence>
<reference evidence="4 5" key="1">
    <citation type="journal article" date="2023" name="Sci. Data">
        <title>Genome assembly of the Korean intertidal mud-creeper Batillaria attramentaria.</title>
        <authorList>
            <person name="Patra A.K."/>
            <person name="Ho P.T."/>
            <person name="Jun S."/>
            <person name="Lee S.J."/>
            <person name="Kim Y."/>
            <person name="Won Y.J."/>
        </authorList>
    </citation>
    <scope>NUCLEOTIDE SEQUENCE [LARGE SCALE GENOMIC DNA]</scope>
    <source>
        <strain evidence="4">Wonlab-2016</strain>
    </source>
</reference>
<name>A0ABD0K5W7_9CAEN</name>
<dbReference type="InterPro" id="IPR014752">
    <property type="entry name" value="Arrestin-like_C"/>
</dbReference>
<feature type="region of interest" description="Disordered" evidence="2">
    <location>
        <begin position="337"/>
        <end position="362"/>
    </location>
</feature>
<dbReference type="PANTHER" id="PTHR31836">
    <property type="match status" value="1"/>
</dbReference>
<evidence type="ECO:0000313" key="5">
    <source>
        <dbReference type="Proteomes" id="UP001519460"/>
    </source>
</evidence>
<dbReference type="Pfam" id="PF02752">
    <property type="entry name" value="Arrestin_C"/>
    <property type="match status" value="1"/>
</dbReference>
<evidence type="ECO:0000256" key="2">
    <source>
        <dbReference type="SAM" id="MobiDB-lite"/>
    </source>
</evidence>
<keyword evidence="5" id="KW-1185">Reference proteome</keyword>
<dbReference type="InterPro" id="IPR011022">
    <property type="entry name" value="Arrestin_C-like"/>
</dbReference>
<dbReference type="SMART" id="SM01017">
    <property type="entry name" value="Arrestin_C"/>
    <property type="match status" value="2"/>
</dbReference>
<dbReference type="InterPro" id="IPR051477">
    <property type="entry name" value="Expansin_CellWall"/>
</dbReference>
<dbReference type="Gene3D" id="2.60.40.760">
    <property type="entry name" value="Expansin, cellulose-binding-like domain"/>
    <property type="match status" value="1"/>
</dbReference>
<protein>
    <recommendedName>
        <fullName evidence="3">Arrestin C-terminal-like domain-containing protein</fullName>
    </recommendedName>
</protein>
<feature type="domain" description="Arrestin C-terminal-like" evidence="3">
    <location>
        <begin position="585"/>
        <end position="718"/>
    </location>
</feature>
<dbReference type="InterPro" id="IPR036908">
    <property type="entry name" value="RlpA-like_sf"/>
</dbReference>
<proteinExistence type="predicted"/>
<dbReference type="InterPro" id="IPR036749">
    <property type="entry name" value="Expansin_CBD_sf"/>
</dbReference>
<dbReference type="SUPFAM" id="SSF50685">
    <property type="entry name" value="Barwin-like endoglucanases"/>
    <property type="match status" value="1"/>
</dbReference>
<dbReference type="Gene3D" id="2.40.40.10">
    <property type="entry name" value="RlpA-like domain"/>
    <property type="match status" value="1"/>
</dbReference>
<gene>
    <name evidence="4" type="ORF">BaRGS_00026128</name>
</gene>
<feature type="region of interest" description="Disordered" evidence="2">
    <location>
        <begin position="729"/>
        <end position="757"/>
    </location>
</feature>
<dbReference type="PANTHER" id="PTHR31836:SF21">
    <property type="entry name" value="EXPANSIN-LIKE PROTEIN 7"/>
    <property type="match status" value="1"/>
</dbReference>
<sequence length="999" mass="108014">MPRHYDATLTINEGNHELSPGDVLKGFLLFETRQECCAKGLMVEISGIAELDTPARICRRRTRKLSVYNVKPFKQPVRQLREGSSIQRFETTLPADLPPTTSVPGLKLVYRVTATTKSVCFGRSVLDEKAYGQCVNHVDWVHQGADFIFAELKLSSCSFATGEKMNVQVAVKNESQQVHITGALCNIERVITHGRGGKKTSHTRVAIHGGHVADDLGPGDGCQKTVNFPLKDQPPTGLLSRTDVSIDYRLKLAVIPADNGHRFPTLTMEVPIIIGTSPASRDADGSRDIASSESGPFAMRVENPSSQGASASTSNFSSFGRAEVSVSSEFARVTRKSRDPSLTNLKCPDSRGQEGVTPTGGACAAESADFRQQAQFESDRQGLEPKRAKRSLCDEKVRVFPVPRKVRVFPVPRKVRLFPVPRKVRVFPVPRKVRVFSVPRKVRVFPVPRKVRVFPVPGKVQAGISHRPGEIRVAIFSSGLRVSRSPSYDARMSKNYVATLSINGGPEIYPGTTLTGSLRFNTTNPSSVKAAVPGLTITYHVTATKSKLFGRKVLREADITVRPLLNICQPPVKIVVNHVGWAHRGHDFIFAEISLHSCSFALGDKLRLEAGIRNEAKQCHVTGAICSLEMMVSYEYCGNTNPVHSMVVTEEEQPMDIGPNGGCQRTVTFLLQDMPPTGLLGRTDVSIDYRLKLEVITNDEHFPTLNLKVPVIIGTNPAVPAGHDDPKLIDAPPSGPSALSVVNGSQPSTSTSNSTDFNSYGGVNASLGTGTARMARRGGAEDRSLTDATYYGGSGGGGTCGYGTPNPPVSRSTKMTVALNKPQFLNSVTGHGDGSGGSPVTGSFIVFVDNLCPECHTGQSVERPSIHYAIGVFGSVDLGVSGDGRWHVGIQAVQCPVGNGKVEYKFQGSNPYYIKLQVRNARIPVHQLEVQVHGSWHKMSHTADGYFTYTSGPVEGNLHVRLTAVNGAQITETIPGGIRNDVVIQGSHQFPLDSSLPHA</sequence>
<comment type="caution">
    <text evidence="4">The sequence shown here is derived from an EMBL/GenBank/DDBJ whole genome shotgun (WGS) entry which is preliminary data.</text>
</comment>
<accession>A0ABD0K5W7</accession>
<organism evidence="4 5">
    <name type="scientific">Batillaria attramentaria</name>
    <dbReference type="NCBI Taxonomy" id="370345"/>
    <lineage>
        <taxon>Eukaryota</taxon>
        <taxon>Metazoa</taxon>
        <taxon>Spiralia</taxon>
        <taxon>Lophotrochozoa</taxon>
        <taxon>Mollusca</taxon>
        <taxon>Gastropoda</taxon>
        <taxon>Caenogastropoda</taxon>
        <taxon>Sorbeoconcha</taxon>
        <taxon>Cerithioidea</taxon>
        <taxon>Batillariidae</taxon>
        <taxon>Batillaria</taxon>
    </lineage>
</organism>
<evidence type="ECO:0000259" key="3">
    <source>
        <dbReference type="SMART" id="SM01017"/>
    </source>
</evidence>
<feature type="compositionally biased region" description="Polar residues" evidence="2">
    <location>
        <begin position="303"/>
        <end position="316"/>
    </location>
</feature>
<evidence type="ECO:0000313" key="4">
    <source>
        <dbReference type="EMBL" id="KAK7482629.1"/>
    </source>
</evidence>
<feature type="domain" description="Arrestin C-terminal-like" evidence="3">
    <location>
        <begin position="144"/>
        <end position="279"/>
    </location>
</feature>
<dbReference type="SUPFAM" id="SSF49590">
    <property type="entry name" value="PHL pollen allergen"/>
    <property type="match status" value="1"/>
</dbReference>